<evidence type="ECO:0000313" key="3">
    <source>
        <dbReference type="Proteomes" id="UP000324106"/>
    </source>
</evidence>
<organism evidence="2 3">
    <name type="scientific">Streptomyces venezuelae</name>
    <dbReference type="NCBI Taxonomy" id="54571"/>
    <lineage>
        <taxon>Bacteria</taxon>
        <taxon>Bacillati</taxon>
        <taxon>Actinomycetota</taxon>
        <taxon>Actinomycetes</taxon>
        <taxon>Kitasatosporales</taxon>
        <taxon>Streptomycetaceae</taxon>
        <taxon>Streptomyces</taxon>
    </lineage>
</organism>
<dbReference type="EMBL" id="CP029194">
    <property type="protein sequence ID" value="QES21648.1"/>
    <property type="molecule type" value="Genomic_DNA"/>
</dbReference>
<proteinExistence type="predicted"/>
<dbReference type="InterPro" id="IPR056077">
    <property type="entry name" value="DUF7660"/>
</dbReference>
<name>A0A5P2AVS5_STRVZ</name>
<dbReference type="AlphaFoldDB" id="A0A5P2AVS5"/>
<sequence length="82" mass="9138">MTTSPDHVVSREDLASFVLSLHRSCDDGGESWDNADLAGFLEALAAWIDDSDGWYRNTSRELPAEGGWRFFAHALQAATMYE</sequence>
<dbReference type="Proteomes" id="UP000324106">
    <property type="component" value="Chromosome"/>
</dbReference>
<protein>
    <recommendedName>
        <fullName evidence="1">DUF7660 domain-containing protein</fullName>
    </recommendedName>
</protein>
<evidence type="ECO:0000313" key="2">
    <source>
        <dbReference type="EMBL" id="QES21648.1"/>
    </source>
</evidence>
<dbReference type="Pfam" id="PF24693">
    <property type="entry name" value="DUF7660"/>
    <property type="match status" value="1"/>
</dbReference>
<gene>
    <name evidence="2" type="ORF">DEJ46_23170</name>
</gene>
<dbReference type="OrthoDB" id="1373771at2"/>
<accession>A0A5P2AVS5</accession>
<evidence type="ECO:0000259" key="1">
    <source>
        <dbReference type="Pfam" id="PF24693"/>
    </source>
</evidence>
<feature type="domain" description="DUF7660" evidence="1">
    <location>
        <begin position="10"/>
        <end position="82"/>
    </location>
</feature>
<dbReference type="RefSeq" id="WP_150269270.1">
    <property type="nucleotide sequence ID" value="NZ_CP029194.1"/>
</dbReference>
<reference evidence="2 3" key="1">
    <citation type="submission" date="2018-05" db="EMBL/GenBank/DDBJ databases">
        <title>Streptomyces venezuelae.</title>
        <authorList>
            <person name="Kim W."/>
            <person name="Lee N."/>
            <person name="Cho B.-K."/>
        </authorList>
    </citation>
    <scope>NUCLEOTIDE SEQUENCE [LARGE SCALE GENOMIC DNA]</scope>
    <source>
        <strain evidence="2 3">ATCC 15068</strain>
    </source>
</reference>